<protein>
    <recommendedName>
        <fullName evidence="1">SGNH hydrolase-type esterase domain-containing protein</fullName>
    </recommendedName>
</protein>
<name>A0ABP7XIW3_9ACTN</name>
<dbReference type="CDD" id="cd00229">
    <property type="entry name" value="SGNH_hydrolase"/>
    <property type="match status" value="1"/>
</dbReference>
<dbReference type="InterPro" id="IPR036514">
    <property type="entry name" value="SGNH_hydro_sf"/>
</dbReference>
<dbReference type="Gene3D" id="3.40.50.1110">
    <property type="entry name" value="SGNH hydrolase"/>
    <property type="match status" value="1"/>
</dbReference>
<gene>
    <name evidence="2" type="ORF">GCM10022215_21870</name>
</gene>
<dbReference type="InterPro" id="IPR051532">
    <property type="entry name" value="Ester_Hydrolysis_Enzymes"/>
</dbReference>
<evidence type="ECO:0000313" key="2">
    <source>
        <dbReference type="EMBL" id="GAA4119393.1"/>
    </source>
</evidence>
<feature type="domain" description="SGNH hydrolase-type esterase" evidence="1">
    <location>
        <begin position="82"/>
        <end position="243"/>
    </location>
</feature>
<dbReference type="PANTHER" id="PTHR30383:SF5">
    <property type="entry name" value="SGNH HYDROLASE-TYPE ESTERASE DOMAIN-CONTAINING PROTEIN"/>
    <property type="match status" value="1"/>
</dbReference>
<sequence length="259" mass="27289">MRRACPLGRPGTIEGVLAETAYAYDNRTGRPPGRLVRTLGHVVPGIARVRAQAEPYADVWVARNRAALAAIERGEAGRRWIVLGDSMAQGVGASSPDAGWVGQVADRLADLGPMTLLNLSATGARVPDVLAQQLPVLEALPPTTAAPDVVVAVIGSNDLFAGRRFREGLPDAMRELVERLPDGSVIASLPQPQGAAQEANRWIDAAVAAGRLHCVDLRVSGPSSWRGLVAEDRFHPNDAGYAALTDAIAPVVRRALLGA</sequence>
<evidence type="ECO:0000313" key="3">
    <source>
        <dbReference type="Proteomes" id="UP001501495"/>
    </source>
</evidence>
<dbReference type="PANTHER" id="PTHR30383">
    <property type="entry name" value="THIOESTERASE 1/PROTEASE 1/LYSOPHOSPHOLIPASE L1"/>
    <property type="match status" value="1"/>
</dbReference>
<evidence type="ECO:0000259" key="1">
    <source>
        <dbReference type="Pfam" id="PF13472"/>
    </source>
</evidence>
<dbReference type="Pfam" id="PF13472">
    <property type="entry name" value="Lipase_GDSL_2"/>
    <property type="match status" value="1"/>
</dbReference>
<dbReference type="InterPro" id="IPR013830">
    <property type="entry name" value="SGNH_hydro"/>
</dbReference>
<comment type="caution">
    <text evidence="2">The sequence shown here is derived from an EMBL/GenBank/DDBJ whole genome shotgun (WGS) entry which is preliminary data.</text>
</comment>
<proteinExistence type="predicted"/>
<dbReference type="EMBL" id="BAAAZH010000014">
    <property type="protein sequence ID" value="GAA4119393.1"/>
    <property type="molecule type" value="Genomic_DNA"/>
</dbReference>
<dbReference type="SUPFAM" id="SSF52266">
    <property type="entry name" value="SGNH hydrolase"/>
    <property type="match status" value="1"/>
</dbReference>
<keyword evidence="3" id="KW-1185">Reference proteome</keyword>
<reference evidence="3" key="1">
    <citation type="journal article" date="2019" name="Int. J. Syst. Evol. Microbiol.">
        <title>The Global Catalogue of Microorganisms (GCM) 10K type strain sequencing project: providing services to taxonomists for standard genome sequencing and annotation.</title>
        <authorList>
            <consortium name="The Broad Institute Genomics Platform"/>
            <consortium name="The Broad Institute Genome Sequencing Center for Infectious Disease"/>
            <person name="Wu L."/>
            <person name="Ma J."/>
        </authorList>
    </citation>
    <scope>NUCLEOTIDE SEQUENCE [LARGE SCALE GENOMIC DNA]</scope>
    <source>
        <strain evidence="3">JCM 16703</strain>
    </source>
</reference>
<dbReference type="Proteomes" id="UP001501495">
    <property type="component" value="Unassembled WGS sequence"/>
</dbReference>
<organism evidence="2 3">
    <name type="scientific">Nocardioides fonticola</name>
    <dbReference type="NCBI Taxonomy" id="450363"/>
    <lineage>
        <taxon>Bacteria</taxon>
        <taxon>Bacillati</taxon>
        <taxon>Actinomycetota</taxon>
        <taxon>Actinomycetes</taxon>
        <taxon>Propionibacteriales</taxon>
        <taxon>Nocardioidaceae</taxon>
        <taxon>Nocardioides</taxon>
    </lineage>
</organism>
<accession>A0ABP7XIW3</accession>